<evidence type="ECO:0000313" key="2">
    <source>
        <dbReference type="EMBL" id="AMQ81157.1"/>
    </source>
</evidence>
<feature type="region of interest" description="Disordered" evidence="1">
    <location>
        <begin position="46"/>
        <end position="94"/>
    </location>
</feature>
<sequence>MNMSLPLTLLPAQHRPATLVQRLLQLITGTDGWPESVELQELADRETGEPHFPGGNRPPTPQAPHYSPPPRPRRRRKNRSPVRRPPEWEEDLQSLGACALTPSPCSPSVTSDDFWYPHTQESPPALSPCPGASPPCVPNSPESPVRSRGQLHLRLDLDQPLPPPTLLPEHIRRPTLLEQKRALEKALLQVSKDAFQLQVDIDADLGRFFGKLGIAPRR</sequence>
<accession>A0A142FK17</accession>
<evidence type="ECO:0000313" key="3">
    <source>
        <dbReference type="Proteomes" id="UP000158270"/>
    </source>
</evidence>
<dbReference type="EMBL" id="KT901797">
    <property type="protein sequence ID" value="AMQ81157.1"/>
    <property type="molecule type" value="Genomic_DNA"/>
</dbReference>
<feature type="compositionally biased region" description="Pro residues" evidence="1">
    <location>
        <begin position="56"/>
        <end position="70"/>
    </location>
</feature>
<dbReference type="Proteomes" id="UP000158270">
    <property type="component" value="Segment"/>
</dbReference>
<organism evidence="2 3">
    <name type="scientific">Canis familiaris papillomavirus 20</name>
    <dbReference type="NCBI Taxonomy" id="1843776"/>
    <lineage>
        <taxon>Viruses</taxon>
        <taxon>Monodnaviria</taxon>
        <taxon>Shotokuvirae</taxon>
        <taxon>Cossaviricota</taxon>
        <taxon>Papovaviricetes</taxon>
        <taxon>Zurhausenvirales</taxon>
        <taxon>Papillomaviridae</taxon>
        <taxon>Firstpapillomavirinae</taxon>
        <taxon>Chipapillomavirus</taxon>
        <taxon>Chipapillomavirus 1</taxon>
    </lineage>
</organism>
<protein>
    <submittedName>
        <fullName evidence="2">E4</fullName>
    </submittedName>
</protein>
<feature type="compositionally biased region" description="Basic residues" evidence="1">
    <location>
        <begin position="71"/>
        <end position="82"/>
    </location>
</feature>
<feature type="region of interest" description="Disordered" evidence="1">
    <location>
        <begin position="112"/>
        <end position="149"/>
    </location>
</feature>
<reference evidence="3" key="1">
    <citation type="submission" date="2015-10" db="EMBL/GenBank/DDBJ databases">
        <authorList>
            <person name="Zhou D."/>
            <person name="Paul S."/>
            <person name="Alkhilaiwi F."/>
            <person name="Clark M."/>
            <person name="Schlegel R."/>
            <person name="Yuan H."/>
        </authorList>
    </citation>
    <scope>NUCLEOTIDE SEQUENCE [LARGE SCALE GENOMIC DNA]</scope>
</reference>
<name>A0A142FK17_9PAPI</name>
<evidence type="ECO:0000256" key="1">
    <source>
        <dbReference type="SAM" id="MobiDB-lite"/>
    </source>
</evidence>
<gene>
    <name evidence="2" type="primary">E4</name>
</gene>
<proteinExistence type="predicted"/>
<feature type="compositionally biased region" description="Pro residues" evidence="1">
    <location>
        <begin position="125"/>
        <end position="138"/>
    </location>
</feature>